<organism evidence="2 3">
    <name type="scientific">Tetrahymena thermophila (strain SB210)</name>
    <dbReference type="NCBI Taxonomy" id="312017"/>
    <lineage>
        <taxon>Eukaryota</taxon>
        <taxon>Sar</taxon>
        <taxon>Alveolata</taxon>
        <taxon>Ciliophora</taxon>
        <taxon>Intramacronucleata</taxon>
        <taxon>Oligohymenophorea</taxon>
        <taxon>Hymenostomatida</taxon>
        <taxon>Tetrahymenina</taxon>
        <taxon>Tetrahymenidae</taxon>
        <taxon>Tetrahymena</taxon>
    </lineage>
</organism>
<dbReference type="KEGG" id="tet:TTHERM_000079454"/>
<accession>W7XJZ3</accession>
<dbReference type="InParanoid" id="W7XJZ3"/>
<evidence type="ECO:0000313" key="3">
    <source>
        <dbReference type="Proteomes" id="UP000009168"/>
    </source>
</evidence>
<evidence type="ECO:0000313" key="2">
    <source>
        <dbReference type="EMBL" id="EWS74454.1"/>
    </source>
</evidence>
<dbReference type="eggNOG" id="ENOG502RZQJ">
    <property type="taxonomic scope" value="Eukaryota"/>
</dbReference>
<keyword evidence="1" id="KW-0175">Coiled coil</keyword>
<proteinExistence type="predicted"/>
<dbReference type="RefSeq" id="XP_012653031.1">
    <property type="nucleotide sequence ID" value="XM_012797577.1"/>
</dbReference>
<protein>
    <submittedName>
        <fullName evidence="2">Uncharacterized protein</fullName>
    </submittedName>
</protein>
<feature type="coiled-coil region" evidence="1">
    <location>
        <begin position="27"/>
        <end position="57"/>
    </location>
</feature>
<dbReference type="Proteomes" id="UP000009168">
    <property type="component" value="Unassembled WGS sequence"/>
</dbReference>
<dbReference type="GeneID" id="24437140"/>
<dbReference type="AlphaFoldDB" id="W7XJZ3"/>
<gene>
    <name evidence="2" type="ORF">TTHERM_000079454</name>
</gene>
<sequence length="101" mass="12189">MLDQEDQVVFKEIIQVFRLFFGTSIKLTALLNQIQEERNLNAKMKNLINLAVEVKRRKYSQKKNSLSLQNKYLLNQRNKKEEEKILFFNKTYCYLYIIIIP</sequence>
<evidence type="ECO:0000256" key="1">
    <source>
        <dbReference type="SAM" id="Coils"/>
    </source>
</evidence>
<dbReference type="EMBL" id="GG662704">
    <property type="protein sequence ID" value="EWS74454.1"/>
    <property type="molecule type" value="Genomic_DNA"/>
</dbReference>
<keyword evidence="3" id="KW-1185">Reference proteome</keyword>
<reference evidence="3" key="1">
    <citation type="journal article" date="2006" name="PLoS Biol.">
        <title>Macronuclear genome sequence of the ciliate Tetrahymena thermophila, a model eukaryote.</title>
        <authorList>
            <person name="Eisen J.A."/>
            <person name="Coyne R.S."/>
            <person name="Wu M."/>
            <person name="Wu D."/>
            <person name="Thiagarajan M."/>
            <person name="Wortman J.R."/>
            <person name="Badger J.H."/>
            <person name="Ren Q."/>
            <person name="Amedeo P."/>
            <person name="Jones K.M."/>
            <person name="Tallon L.J."/>
            <person name="Delcher A.L."/>
            <person name="Salzberg S.L."/>
            <person name="Silva J.C."/>
            <person name="Haas B.J."/>
            <person name="Majoros W.H."/>
            <person name="Farzad M."/>
            <person name="Carlton J.M."/>
            <person name="Smith R.K. Jr."/>
            <person name="Garg J."/>
            <person name="Pearlman R.E."/>
            <person name="Karrer K.M."/>
            <person name="Sun L."/>
            <person name="Manning G."/>
            <person name="Elde N.C."/>
            <person name="Turkewitz A.P."/>
            <person name="Asai D.J."/>
            <person name="Wilkes D.E."/>
            <person name="Wang Y."/>
            <person name="Cai H."/>
            <person name="Collins K."/>
            <person name="Stewart B.A."/>
            <person name="Lee S.R."/>
            <person name="Wilamowska K."/>
            <person name="Weinberg Z."/>
            <person name="Ruzzo W.L."/>
            <person name="Wloga D."/>
            <person name="Gaertig J."/>
            <person name="Frankel J."/>
            <person name="Tsao C.-C."/>
            <person name="Gorovsky M.A."/>
            <person name="Keeling P.J."/>
            <person name="Waller R.F."/>
            <person name="Patron N.J."/>
            <person name="Cherry J.M."/>
            <person name="Stover N.A."/>
            <person name="Krieger C.J."/>
            <person name="del Toro C."/>
            <person name="Ryder H.F."/>
            <person name="Williamson S.C."/>
            <person name="Barbeau R.A."/>
            <person name="Hamilton E.P."/>
            <person name="Orias E."/>
        </authorList>
    </citation>
    <scope>NUCLEOTIDE SEQUENCE [LARGE SCALE GENOMIC DNA]</scope>
    <source>
        <strain evidence="3">SB210</strain>
    </source>
</reference>
<name>W7XJZ3_TETTS</name>